<organism evidence="1 2">
    <name type="scientific">Gossypium schwendimanii</name>
    <name type="common">Cotton</name>
    <dbReference type="NCBI Taxonomy" id="34291"/>
    <lineage>
        <taxon>Eukaryota</taxon>
        <taxon>Viridiplantae</taxon>
        <taxon>Streptophyta</taxon>
        <taxon>Embryophyta</taxon>
        <taxon>Tracheophyta</taxon>
        <taxon>Spermatophyta</taxon>
        <taxon>Magnoliopsida</taxon>
        <taxon>eudicotyledons</taxon>
        <taxon>Gunneridae</taxon>
        <taxon>Pentapetalae</taxon>
        <taxon>rosids</taxon>
        <taxon>malvids</taxon>
        <taxon>Malvales</taxon>
        <taxon>Malvaceae</taxon>
        <taxon>Malvoideae</taxon>
        <taxon>Gossypium</taxon>
    </lineage>
</organism>
<dbReference type="EMBL" id="JABFAF010000009">
    <property type="protein sequence ID" value="MBA0866409.1"/>
    <property type="molecule type" value="Genomic_DNA"/>
</dbReference>
<evidence type="ECO:0000313" key="2">
    <source>
        <dbReference type="Proteomes" id="UP000593576"/>
    </source>
</evidence>
<sequence>MTAIQGLRFGFTEVILSSLMSTIKETTASPFTGTA</sequence>
<reference evidence="1 2" key="1">
    <citation type="journal article" date="2019" name="Genome Biol. Evol.">
        <title>Insights into the evolution of the New World diploid cottons (Gossypium, subgenus Houzingenia) based on genome sequencing.</title>
        <authorList>
            <person name="Grover C.E."/>
            <person name="Arick M.A. 2nd"/>
            <person name="Thrash A."/>
            <person name="Conover J.L."/>
            <person name="Sanders W.S."/>
            <person name="Peterson D.G."/>
            <person name="Frelichowski J.E."/>
            <person name="Scheffler J.A."/>
            <person name="Scheffler B.E."/>
            <person name="Wendel J.F."/>
        </authorList>
    </citation>
    <scope>NUCLEOTIDE SEQUENCE [LARGE SCALE GENOMIC DNA]</scope>
    <source>
        <strain evidence="1">1</strain>
        <tissue evidence="1">Leaf</tissue>
    </source>
</reference>
<comment type="caution">
    <text evidence="1">The sequence shown here is derived from an EMBL/GenBank/DDBJ whole genome shotgun (WGS) entry which is preliminary data.</text>
</comment>
<dbReference type="Proteomes" id="UP000593576">
    <property type="component" value="Unassembled WGS sequence"/>
</dbReference>
<gene>
    <name evidence="1" type="ORF">Goshw_020676</name>
</gene>
<dbReference type="AlphaFoldDB" id="A0A7J9M7M4"/>
<keyword evidence="2" id="KW-1185">Reference proteome</keyword>
<accession>A0A7J9M7M4</accession>
<evidence type="ECO:0000313" key="1">
    <source>
        <dbReference type="EMBL" id="MBA0866409.1"/>
    </source>
</evidence>
<name>A0A7J9M7M4_GOSSC</name>
<proteinExistence type="predicted"/>
<protein>
    <submittedName>
        <fullName evidence="1">Uncharacterized protein</fullName>
    </submittedName>
</protein>